<dbReference type="EMBL" id="JAGFBV010000023">
    <property type="protein sequence ID" value="MBP4139137.1"/>
    <property type="molecule type" value="Genomic_DNA"/>
</dbReference>
<sequence length="189" mass="21729">MKKNKMSFETSFWSAYEIGNPFEVVDAFFDYAHLDSYKHTLGDVVSYANKGEVYKKDYPGEVFVFYTAMHSFIKACYCLQSKSRKWKIKEASDCRSVLHQASLTAKEYADPFAVFQKAFAEKSLGEFEFFLCEITHLSLSTHTVESDGDLTTAYIYLVKMMDAGQLMRERGLEKIKKEDCLNDSNPVTQ</sequence>
<accession>A0A941AZL8</accession>
<name>A0A941AZL8_9FLAO</name>
<comment type="caution">
    <text evidence="1">The sequence shown here is derived from an EMBL/GenBank/DDBJ whole genome shotgun (WGS) entry which is preliminary data.</text>
</comment>
<gene>
    <name evidence="1" type="ORF">J3495_13725</name>
</gene>
<proteinExistence type="predicted"/>
<evidence type="ECO:0000313" key="1">
    <source>
        <dbReference type="EMBL" id="MBP4139137.1"/>
    </source>
</evidence>
<evidence type="ECO:0000313" key="2">
    <source>
        <dbReference type="Proteomes" id="UP000675047"/>
    </source>
</evidence>
<dbReference type="RefSeq" id="WP_210667115.1">
    <property type="nucleotide sequence ID" value="NZ_JAGFBV010000023.1"/>
</dbReference>
<reference evidence="1 2" key="1">
    <citation type="submission" date="2021-03" db="EMBL/GenBank/DDBJ databases">
        <title>Flavobacterium Flabelliformis Sp. Nov. And Flavobacterium Geliluteum Sp. Nov., Two Novel Multidrug Resistant Psychrophilic Species Isolated From Antarctica.</title>
        <authorList>
            <person name="Kralova S."/>
            <person name="Busse H.J."/>
            <person name="Bezdicek M."/>
            <person name="Nykrynova M."/>
            <person name="Kroupova E."/>
            <person name="Krsek D."/>
            <person name="Sedlacek I."/>
        </authorList>
    </citation>
    <scope>NUCLEOTIDE SEQUENCE [LARGE SCALE GENOMIC DNA]</scope>
    <source>
        <strain evidence="1 2">P7388</strain>
    </source>
</reference>
<dbReference type="AlphaFoldDB" id="A0A941AZL8"/>
<protein>
    <submittedName>
        <fullName evidence="1">Uncharacterized protein</fullName>
    </submittedName>
</protein>
<keyword evidence="2" id="KW-1185">Reference proteome</keyword>
<organism evidence="1 2">
    <name type="scientific">Flavobacterium geliluteum</name>
    <dbReference type="NCBI Taxonomy" id="2816120"/>
    <lineage>
        <taxon>Bacteria</taxon>
        <taxon>Pseudomonadati</taxon>
        <taxon>Bacteroidota</taxon>
        <taxon>Flavobacteriia</taxon>
        <taxon>Flavobacteriales</taxon>
        <taxon>Flavobacteriaceae</taxon>
        <taxon>Flavobacterium</taxon>
    </lineage>
</organism>
<dbReference type="Proteomes" id="UP000675047">
    <property type="component" value="Unassembled WGS sequence"/>
</dbReference>